<proteinExistence type="predicted"/>
<dbReference type="SUPFAM" id="SSF52540">
    <property type="entry name" value="P-loop containing nucleoside triphosphate hydrolases"/>
    <property type="match status" value="1"/>
</dbReference>
<feature type="region of interest" description="Disordered" evidence="1">
    <location>
        <begin position="642"/>
        <end position="672"/>
    </location>
</feature>
<dbReference type="InterPro" id="IPR027417">
    <property type="entry name" value="P-loop_NTPase"/>
</dbReference>
<gene>
    <name evidence="2" type="ORF">M408DRAFT_333256</name>
</gene>
<name>A0A0C2W5P5_SERVB</name>
<accession>A0A0C2W5P5</accession>
<dbReference type="HOGENOM" id="CLU_371375_0_0_1"/>
<keyword evidence="3" id="KW-1185">Reference proteome</keyword>
<organism evidence="2 3">
    <name type="scientific">Serendipita vermifera MAFF 305830</name>
    <dbReference type="NCBI Taxonomy" id="933852"/>
    <lineage>
        <taxon>Eukaryota</taxon>
        <taxon>Fungi</taxon>
        <taxon>Dikarya</taxon>
        <taxon>Basidiomycota</taxon>
        <taxon>Agaricomycotina</taxon>
        <taxon>Agaricomycetes</taxon>
        <taxon>Sebacinales</taxon>
        <taxon>Serendipitaceae</taxon>
        <taxon>Serendipita</taxon>
    </lineage>
</organism>
<dbReference type="PANTHER" id="PTHR30121:SF6">
    <property type="entry name" value="SLR6007 PROTEIN"/>
    <property type="match status" value="1"/>
</dbReference>
<protein>
    <recommendedName>
        <fullName evidence="4">AAA+ ATPase domain-containing protein</fullName>
    </recommendedName>
</protein>
<reference evidence="2 3" key="1">
    <citation type="submission" date="2014-04" db="EMBL/GenBank/DDBJ databases">
        <authorList>
            <consortium name="DOE Joint Genome Institute"/>
            <person name="Kuo A."/>
            <person name="Zuccaro A."/>
            <person name="Kohler A."/>
            <person name="Nagy L.G."/>
            <person name="Floudas D."/>
            <person name="Copeland A."/>
            <person name="Barry K.W."/>
            <person name="Cichocki N."/>
            <person name="Veneault-Fourrey C."/>
            <person name="LaButti K."/>
            <person name="Lindquist E.A."/>
            <person name="Lipzen A."/>
            <person name="Lundell T."/>
            <person name="Morin E."/>
            <person name="Murat C."/>
            <person name="Sun H."/>
            <person name="Tunlid A."/>
            <person name="Henrissat B."/>
            <person name="Grigoriev I.V."/>
            <person name="Hibbett D.S."/>
            <person name="Martin F."/>
            <person name="Nordberg H.P."/>
            <person name="Cantor M.N."/>
            <person name="Hua S.X."/>
        </authorList>
    </citation>
    <scope>NUCLEOTIDE SEQUENCE [LARGE SCALE GENOMIC DNA]</scope>
    <source>
        <strain evidence="2 3">MAFF 305830</strain>
    </source>
</reference>
<sequence>MSDSDTELDLLDVEHVVHAIGDHELKTSPLVTKDANTAVSNSFSQRGLLGTVISVHAKGLPPTTNDPRIYLNLDAPASGLVCGVQGSGKSHTVSCILESSLIGHRQIGTLPAPLGAVVFHFDEENGDRPCEAAYLSQLDGGKGRGVGEVVVLVSPSNLKARKRVYSDLKFVQVEALRIAEADLNATRMLSMMGADNLETMPLYMHSILSILRETGSEGFKYQNFKKRLQGQEFNKAQGAMLQLRIALLDSFLQGKGPDIKSFFKPSRLVIVDVSDPFVEPTTAAILFDICLGLFIEWKSNTGKLIVLDEAHKYLTNSDANRFTRSICSIIRQQRHLAARVVVSTQEPTVVPASVLDLLSWIICHRFSSPGWVKHLKSHVCAEEDIDMTEPSVYDWGHRVMTLRTGEALLYSPASLFASNNDEIDTLCTGYAIIKTRSRLTSDGGGSLLATEALLGPASQSKKVPVTHSIVKATSGRFIPYNSPSTSLARTRKSPADAGIIVGPSYDSDSQIACPRTPTTSRGQSSDLNVNEVAKMPMGPSAPLNDTDEDPTESITTETLSLANSVGISYDMLVRAMNDLASIGFSQPDMVTISIQLTKYEPPVYIRNIKQYLRQAEAAGVIKLSGEGSELTATLDTQFRSQTSTLTAAAPSSGSSSSSAAGPTPPSTCNSSQSNLPPVMAALLVVMEEVATKQKEPILLSVLSSALMKHKDGDFKASGYKRFGDLAQDAHERGIAILAGSTGKRTLQVK</sequence>
<dbReference type="EMBL" id="KN824372">
    <property type="protein sequence ID" value="KIM21768.1"/>
    <property type="molecule type" value="Genomic_DNA"/>
</dbReference>
<evidence type="ECO:0008006" key="4">
    <source>
        <dbReference type="Google" id="ProtNLM"/>
    </source>
</evidence>
<dbReference type="OrthoDB" id="2316594at2759"/>
<dbReference type="AlphaFoldDB" id="A0A0C2W5P5"/>
<dbReference type="InterPro" id="IPR051162">
    <property type="entry name" value="T4SS_component"/>
</dbReference>
<dbReference type="Proteomes" id="UP000054097">
    <property type="component" value="Unassembled WGS sequence"/>
</dbReference>
<evidence type="ECO:0000313" key="2">
    <source>
        <dbReference type="EMBL" id="KIM21768.1"/>
    </source>
</evidence>
<dbReference type="PANTHER" id="PTHR30121">
    <property type="entry name" value="UNCHARACTERIZED PROTEIN YJGR-RELATED"/>
    <property type="match status" value="1"/>
</dbReference>
<dbReference type="Gene3D" id="3.40.50.300">
    <property type="entry name" value="P-loop containing nucleotide triphosphate hydrolases"/>
    <property type="match status" value="1"/>
</dbReference>
<evidence type="ECO:0000256" key="1">
    <source>
        <dbReference type="SAM" id="MobiDB-lite"/>
    </source>
</evidence>
<reference evidence="3" key="2">
    <citation type="submission" date="2015-01" db="EMBL/GenBank/DDBJ databases">
        <title>Evolutionary Origins and Diversification of the Mycorrhizal Mutualists.</title>
        <authorList>
            <consortium name="DOE Joint Genome Institute"/>
            <consortium name="Mycorrhizal Genomics Consortium"/>
            <person name="Kohler A."/>
            <person name="Kuo A."/>
            <person name="Nagy L.G."/>
            <person name="Floudas D."/>
            <person name="Copeland A."/>
            <person name="Barry K.W."/>
            <person name="Cichocki N."/>
            <person name="Veneault-Fourrey C."/>
            <person name="LaButti K."/>
            <person name="Lindquist E.A."/>
            <person name="Lipzen A."/>
            <person name="Lundell T."/>
            <person name="Morin E."/>
            <person name="Murat C."/>
            <person name="Riley R."/>
            <person name="Ohm R."/>
            <person name="Sun H."/>
            <person name="Tunlid A."/>
            <person name="Henrissat B."/>
            <person name="Grigoriev I.V."/>
            <person name="Hibbett D.S."/>
            <person name="Martin F."/>
        </authorList>
    </citation>
    <scope>NUCLEOTIDE SEQUENCE [LARGE SCALE GENOMIC DNA]</scope>
    <source>
        <strain evidence="3">MAFF 305830</strain>
    </source>
</reference>
<dbReference type="STRING" id="933852.A0A0C2W5P5"/>
<evidence type="ECO:0000313" key="3">
    <source>
        <dbReference type="Proteomes" id="UP000054097"/>
    </source>
</evidence>
<feature type="compositionally biased region" description="Low complexity" evidence="1">
    <location>
        <begin position="642"/>
        <end position="661"/>
    </location>
</feature>